<name>A0A0W8FDP9_9ZZZZ</name>
<evidence type="ECO:0000256" key="1">
    <source>
        <dbReference type="SAM" id="MobiDB-lite"/>
    </source>
</evidence>
<reference evidence="2" key="1">
    <citation type="journal article" date="2015" name="Proc. Natl. Acad. Sci. U.S.A.">
        <title>Networks of energetic and metabolic interactions define dynamics in microbial communities.</title>
        <authorList>
            <person name="Embree M."/>
            <person name="Liu J.K."/>
            <person name="Al-Bassam M.M."/>
            <person name="Zengler K."/>
        </authorList>
    </citation>
    <scope>NUCLEOTIDE SEQUENCE</scope>
</reference>
<comment type="caution">
    <text evidence="2">The sequence shown here is derived from an EMBL/GenBank/DDBJ whole genome shotgun (WGS) entry which is preliminary data.</text>
</comment>
<feature type="region of interest" description="Disordered" evidence="1">
    <location>
        <begin position="19"/>
        <end position="70"/>
    </location>
</feature>
<accession>A0A0W8FDP9</accession>
<organism evidence="2">
    <name type="scientific">hydrocarbon metagenome</name>
    <dbReference type="NCBI Taxonomy" id="938273"/>
    <lineage>
        <taxon>unclassified sequences</taxon>
        <taxon>metagenomes</taxon>
        <taxon>ecological metagenomes</taxon>
    </lineage>
</organism>
<proteinExistence type="predicted"/>
<dbReference type="EMBL" id="LNQE01001335">
    <property type="protein sequence ID" value="KUG19014.1"/>
    <property type="molecule type" value="Genomic_DNA"/>
</dbReference>
<evidence type="ECO:0000313" key="2">
    <source>
        <dbReference type="EMBL" id="KUG19014.1"/>
    </source>
</evidence>
<dbReference type="AlphaFoldDB" id="A0A0W8FDP9"/>
<sequence length="105" mass="10800">MDGNRISYHESVRTMYERLKGDGMSGIGTSSRGSGATPIAGARSARPERDATSARTAPAGPTPPVKSGGSTWEEAIAGYVDVARKLGKPIPVEVSVPLNTSNAGT</sequence>
<protein>
    <submittedName>
        <fullName evidence="2">Uncharacterized protein</fullName>
    </submittedName>
</protein>
<gene>
    <name evidence="2" type="ORF">ASZ90_011258</name>
</gene>